<accession>A0ABD0NWY8</accession>
<comment type="caution">
    <text evidence="1">The sequence shown here is derived from an EMBL/GenBank/DDBJ whole genome shotgun (WGS) entry which is preliminary data.</text>
</comment>
<dbReference type="EMBL" id="JAMKFB020000019">
    <property type="protein sequence ID" value="KAL0166020.1"/>
    <property type="molecule type" value="Genomic_DNA"/>
</dbReference>
<organism evidence="1 2">
    <name type="scientific">Cirrhinus mrigala</name>
    <name type="common">Mrigala</name>
    <dbReference type="NCBI Taxonomy" id="683832"/>
    <lineage>
        <taxon>Eukaryota</taxon>
        <taxon>Metazoa</taxon>
        <taxon>Chordata</taxon>
        <taxon>Craniata</taxon>
        <taxon>Vertebrata</taxon>
        <taxon>Euteleostomi</taxon>
        <taxon>Actinopterygii</taxon>
        <taxon>Neopterygii</taxon>
        <taxon>Teleostei</taxon>
        <taxon>Ostariophysi</taxon>
        <taxon>Cypriniformes</taxon>
        <taxon>Cyprinidae</taxon>
        <taxon>Labeoninae</taxon>
        <taxon>Labeonini</taxon>
        <taxon>Cirrhinus</taxon>
    </lineage>
</organism>
<protein>
    <submittedName>
        <fullName evidence="1">Uncharacterized protein</fullName>
    </submittedName>
</protein>
<dbReference type="Proteomes" id="UP001529510">
    <property type="component" value="Unassembled WGS sequence"/>
</dbReference>
<proteinExistence type="predicted"/>
<sequence>VLGTLIGTAVQGQIVGMANAPCISNGEDLNSTDLDVTSEVNITEPHVSLEHL</sequence>
<evidence type="ECO:0000313" key="1">
    <source>
        <dbReference type="EMBL" id="KAL0166020.1"/>
    </source>
</evidence>
<name>A0ABD0NWY8_CIRMR</name>
<keyword evidence="2" id="KW-1185">Reference proteome</keyword>
<feature type="non-terminal residue" evidence="1">
    <location>
        <position position="1"/>
    </location>
</feature>
<feature type="non-terminal residue" evidence="1">
    <location>
        <position position="52"/>
    </location>
</feature>
<gene>
    <name evidence="1" type="ORF">M9458_037864</name>
</gene>
<reference evidence="1 2" key="1">
    <citation type="submission" date="2024-05" db="EMBL/GenBank/DDBJ databases">
        <title>Genome sequencing and assembly of Indian major carp, Cirrhinus mrigala (Hamilton, 1822).</title>
        <authorList>
            <person name="Mohindra V."/>
            <person name="Chowdhury L.M."/>
            <person name="Lal K."/>
            <person name="Jena J.K."/>
        </authorList>
    </citation>
    <scope>NUCLEOTIDE SEQUENCE [LARGE SCALE GENOMIC DNA]</scope>
    <source>
        <strain evidence="1">CM1030</strain>
        <tissue evidence="1">Blood</tissue>
    </source>
</reference>
<evidence type="ECO:0000313" key="2">
    <source>
        <dbReference type="Proteomes" id="UP001529510"/>
    </source>
</evidence>
<dbReference type="AlphaFoldDB" id="A0ABD0NWY8"/>